<evidence type="ECO:0000313" key="3">
    <source>
        <dbReference type="Proteomes" id="UP000638981"/>
    </source>
</evidence>
<feature type="transmembrane region" description="Helical" evidence="1">
    <location>
        <begin position="66"/>
        <end position="88"/>
    </location>
</feature>
<comment type="caution">
    <text evidence="2">The sequence shown here is derived from an EMBL/GenBank/DDBJ whole genome shotgun (WGS) entry which is preliminary data.</text>
</comment>
<proteinExistence type="predicted"/>
<evidence type="ECO:0000313" key="2">
    <source>
        <dbReference type="EMBL" id="GHC55881.1"/>
    </source>
</evidence>
<dbReference type="EMBL" id="BMYJ01000005">
    <property type="protein sequence ID" value="GHC55881.1"/>
    <property type="molecule type" value="Genomic_DNA"/>
</dbReference>
<accession>A0A918TNA5</accession>
<feature type="transmembrane region" description="Helical" evidence="1">
    <location>
        <begin position="100"/>
        <end position="119"/>
    </location>
</feature>
<evidence type="ECO:0000256" key="1">
    <source>
        <dbReference type="SAM" id="Phobius"/>
    </source>
</evidence>
<protein>
    <submittedName>
        <fullName evidence="2">Uncharacterized protein</fullName>
    </submittedName>
</protein>
<dbReference type="AlphaFoldDB" id="A0A918TNA5"/>
<name>A0A918TNA5_9RHOB</name>
<organism evidence="2 3">
    <name type="scientific">Neogemmobacter tilapiae</name>
    <dbReference type="NCBI Taxonomy" id="875041"/>
    <lineage>
        <taxon>Bacteria</taxon>
        <taxon>Pseudomonadati</taxon>
        <taxon>Pseudomonadota</taxon>
        <taxon>Alphaproteobacteria</taxon>
        <taxon>Rhodobacterales</taxon>
        <taxon>Paracoccaceae</taxon>
        <taxon>Neogemmobacter</taxon>
    </lineage>
</organism>
<dbReference type="RefSeq" id="WP_189411407.1">
    <property type="nucleotide sequence ID" value="NZ_BMYJ01000005.1"/>
</dbReference>
<keyword evidence="1" id="KW-0812">Transmembrane</keyword>
<reference evidence="2" key="2">
    <citation type="submission" date="2020-09" db="EMBL/GenBank/DDBJ databases">
        <authorList>
            <person name="Sun Q."/>
            <person name="Kim S."/>
        </authorList>
    </citation>
    <scope>NUCLEOTIDE SEQUENCE</scope>
    <source>
        <strain evidence="2">KCTC 23310</strain>
    </source>
</reference>
<keyword evidence="3" id="KW-1185">Reference proteome</keyword>
<gene>
    <name evidence="2" type="ORF">GCM10007315_18860</name>
</gene>
<feature type="transmembrane region" description="Helical" evidence="1">
    <location>
        <begin position="12"/>
        <end position="34"/>
    </location>
</feature>
<keyword evidence="1" id="KW-1133">Transmembrane helix</keyword>
<keyword evidence="1" id="KW-0472">Membrane</keyword>
<reference evidence="2" key="1">
    <citation type="journal article" date="2014" name="Int. J. Syst. Evol. Microbiol.">
        <title>Complete genome sequence of Corynebacterium casei LMG S-19264T (=DSM 44701T), isolated from a smear-ripened cheese.</title>
        <authorList>
            <consortium name="US DOE Joint Genome Institute (JGI-PGF)"/>
            <person name="Walter F."/>
            <person name="Albersmeier A."/>
            <person name="Kalinowski J."/>
            <person name="Ruckert C."/>
        </authorList>
    </citation>
    <scope>NUCLEOTIDE SEQUENCE</scope>
    <source>
        <strain evidence="2">KCTC 23310</strain>
    </source>
</reference>
<sequence length="144" mass="16150">MTVSKEMIPLDPIAFFAALVLSPFVVTLMTFYLLVPMRALILGLPVYLALGTPVLLWMVGRYPPVFATYAGAGLVVNLALVIFCRWLAEFRDGMELMTVLATIGFLFAPLWAGCFAWLYRSFYRVRFASGAVNNPILKLKEMMK</sequence>
<dbReference type="Proteomes" id="UP000638981">
    <property type="component" value="Unassembled WGS sequence"/>
</dbReference>
<feature type="transmembrane region" description="Helical" evidence="1">
    <location>
        <begin position="40"/>
        <end position="59"/>
    </location>
</feature>